<dbReference type="GO" id="GO:0006888">
    <property type="term" value="P:endoplasmic reticulum to Golgi vesicle-mediated transport"/>
    <property type="evidence" value="ECO:0007669"/>
    <property type="project" value="TreeGrafter"/>
</dbReference>
<evidence type="ECO:0000259" key="2">
    <source>
        <dbReference type="Pfam" id="PF16381"/>
    </source>
</evidence>
<dbReference type="PANTHER" id="PTHR10261:SF0">
    <property type="entry name" value="COATOMER SUBUNIT GAMMA-2"/>
    <property type="match status" value="1"/>
</dbReference>
<feature type="non-terminal residue" evidence="3">
    <location>
        <position position="152"/>
    </location>
</feature>
<gene>
    <name evidence="3" type="ORF">ARMSODRAFT_861109</name>
</gene>
<dbReference type="SUPFAM" id="SSF55711">
    <property type="entry name" value="Subdomain of clathrin and coatomer appendage domain"/>
    <property type="match status" value="1"/>
</dbReference>
<evidence type="ECO:0000313" key="3">
    <source>
        <dbReference type="EMBL" id="PBK61855.1"/>
    </source>
</evidence>
<dbReference type="STRING" id="1076256.A0A2H3ASZ9"/>
<dbReference type="Proteomes" id="UP000218334">
    <property type="component" value="Unassembled WGS sequence"/>
</dbReference>
<dbReference type="InterPro" id="IPR017106">
    <property type="entry name" value="Coatomer_gsu"/>
</dbReference>
<dbReference type="Pfam" id="PF08752">
    <property type="entry name" value="COP-gamma_platf"/>
    <property type="match status" value="1"/>
</dbReference>
<dbReference type="InterPro" id="IPR012295">
    <property type="entry name" value="TBP_dom_sf"/>
</dbReference>
<dbReference type="EMBL" id="KZ293472">
    <property type="protein sequence ID" value="PBK61855.1"/>
    <property type="molecule type" value="Genomic_DNA"/>
</dbReference>
<dbReference type="InterPro" id="IPR037067">
    <property type="entry name" value="Coatomer_gsu_app_sf"/>
</dbReference>
<dbReference type="InterPro" id="IPR009028">
    <property type="entry name" value="Coatomer/calthrin_app_sub_C"/>
</dbReference>
<feature type="domain" description="Coatomer gamma subunit appendage Ig-like subdomain" evidence="1">
    <location>
        <begin position="5"/>
        <end position="73"/>
    </location>
</feature>
<organism evidence="3 4">
    <name type="scientific">Armillaria solidipes</name>
    <dbReference type="NCBI Taxonomy" id="1076256"/>
    <lineage>
        <taxon>Eukaryota</taxon>
        <taxon>Fungi</taxon>
        <taxon>Dikarya</taxon>
        <taxon>Basidiomycota</taxon>
        <taxon>Agaricomycotina</taxon>
        <taxon>Agaricomycetes</taxon>
        <taxon>Agaricomycetidae</taxon>
        <taxon>Agaricales</taxon>
        <taxon>Marasmiineae</taxon>
        <taxon>Physalacriaceae</taxon>
        <taxon>Armillaria</taxon>
    </lineage>
</organism>
<sequence>GSSTDFIIPVTSLTSAGSPGIVYISFTRDTPTEYTLASFQCTLKFITKQLDLTSGEPEEEGYADEYQLEEVKLGPCGDYIVPNYVTFSSEWDRTDNPQSTSVHTLQLSGLVTGSGGKVLVRSRMTYSAGQGVTLELTVQVEKEEVTRLVVFA</sequence>
<dbReference type="InterPro" id="IPR013041">
    <property type="entry name" value="Clathrin_app_Ig-like_sf"/>
</dbReference>
<dbReference type="GO" id="GO:0006891">
    <property type="term" value="P:intra-Golgi vesicle-mediated transport"/>
    <property type="evidence" value="ECO:0007669"/>
    <property type="project" value="TreeGrafter"/>
</dbReference>
<dbReference type="InterPro" id="IPR032154">
    <property type="entry name" value="Coatomer_g_Cpla"/>
</dbReference>
<dbReference type="GO" id="GO:0006886">
    <property type="term" value="P:intracellular protein transport"/>
    <property type="evidence" value="ECO:0007669"/>
    <property type="project" value="InterPro"/>
</dbReference>
<keyword evidence="4" id="KW-1185">Reference proteome</keyword>
<dbReference type="GO" id="GO:0005783">
    <property type="term" value="C:endoplasmic reticulum"/>
    <property type="evidence" value="ECO:0007669"/>
    <property type="project" value="TreeGrafter"/>
</dbReference>
<protein>
    <submittedName>
        <fullName evidence="3">Uncharacterized protein</fullName>
    </submittedName>
</protein>
<dbReference type="GO" id="GO:0000139">
    <property type="term" value="C:Golgi membrane"/>
    <property type="evidence" value="ECO:0007669"/>
    <property type="project" value="TreeGrafter"/>
</dbReference>
<dbReference type="GO" id="GO:0005793">
    <property type="term" value="C:endoplasmic reticulum-Golgi intermediate compartment"/>
    <property type="evidence" value="ECO:0007669"/>
    <property type="project" value="TreeGrafter"/>
</dbReference>
<dbReference type="GO" id="GO:0030126">
    <property type="term" value="C:COPI vesicle coat"/>
    <property type="evidence" value="ECO:0007669"/>
    <property type="project" value="InterPro"/>
</dbReference>
<accession>A0A2H3ASZ9</accession>
<name>A0A2H3ASZ9_9AGAR</name>
<dbReference type="PANTHER" id="PTHR10261">
    <property type="entry name" value="COATOMER SUBUNIT GAMMA"/>
    <property type="match status" value="1"/>
</dbReference>
<evidence type="ECO:0000259" key="1">
    <source>
        <dbReference type="Pfam" id="PF08752"/>
    </source>
</evidence>
<reference evidence="4" key="1">
    <citation type="journal article" date="2017" name="Nat. Ecol. Evol.">
        <title>Genome expansion and lineage-specific genetic innovations in the forest pathogenic fungi Armillaria.</title>
        <authorList>
            <person name="Sipos G."/>
            <person name="Prasanna A.N."/>
            <person name="Walter M.C."/>
            <person name="O'Connor E."/>
            <person name="Balint B."/>
            <person name="Krizsan K."/>
            <person name="Kiss B."/>
            <person name="Hess J."/>
            <person name="Varga T."/>
            <person name="Slot J."/>
            <person name="Riley R."/>
            <person name="Boka B."/>
            <person name="Rigling D."/>
            <person name="Barry K."/>
            <person name="Lee J."/>
            <person name="Mihaltcheva S."/>
            <person name="LaButti K."/>
            <person name="Lipzen A."/>
            <person name="Waldron R."/>
            <person name="Moloney N.M."/>
            <person name="Sperisen C."/>
            <person name="Kredics L."/>
            <person name="Vagvoelgyi C."/>
            <person name="Patrignani A."/>
            <person name="Fitzpatrick D."/>
            <person name="Nagy I."/>
            <person name="Doyle S."/>
            <person name="Anderson J.B."/>
            <person name="Grigoriev I.V."/>
            <person name="Gueldener U."/>
            <person name="Muensterkoetter M."/>
            <person name="Nagy L.G."/>
        </authorList>
    </citation>
    <scope>NUCLEOTIDE SEQUENCE [LARGE SCALE GENOMIC DNA]</scope>
    <source>
        <strain evidence="4">28-4</strain>
    </source>
</reference>
<dbReference type="AlphaFoldDB" id="A0A2H3ASZ9"/>
<dbReference type="Gene3D" id="3.30.310.10">
    <property type="entry name" value="TATA-Binding Protein"/>
    <property type="match status" value="1"/>
</dbReference>
<dbReference type="GO" id="GO:0009306">
    <property type="term" value="P:protein secretion"/>
    <property type="evidence" value="ECO:0007669"/>
    <property type="project" value="TreeGrafter"/>
</dbReference>
<dbReference type="GO" id="GO:0005198">
    <property type="term" value="F:structural molecule activity"/>
    <property type="evidence" value="ECO:0007669"/>
    <property type="project" value="InterPro"/>
</dbReference>
<dbReference type="InterPro" id="IPR013040">
    <property type="entry name" value="Coatomer_gsu_app_Ig-like_dom"/>
</dbReference>
<dbReference type="Pfam" id="PF16381">
    <property type="entry name" value="Coatomer_g_Cpla"/>
    <property type="match status" value="1"/>
</dbReference>
<feature type="domain" description="Coatomer subunit gamma C-terminal" evidence="2">
    <location>
        <begin position="93"/>
        <end position="150"/>
    </location>
</feature>
<evidence type="ECO:0000313" key="4">
    <source>
        <dbReference type="Proteomes" id="UP000218334"/>
    </source>
</evidence>
<proteinExistence type="predicted"/>
<feature type="non-terminal residue" evidence="3">
    <location>
        <position position="1"/>
    </location>
</feature>
<dbReference type="Gene3D" id="2.60.40.1480">
    <property type="entry name" value="Coatomer, gamma subunit, appendage domain"/>
    <property type="match status" value="1"/>
</dbReference>
<dbReference type="SUPFAM" id="SSF49348">
    <property type="entry name" value="Clathrin adaptor appendage domain"/>
    <property type="match status" value="1"/>
</dbReference>